<name>A0A5J4KJE2_9CHLR</name>
<accession>A0A5J4KJE2</accession>
<reference evidence="1 2" key="1">
    <citation type="submission" date="2019-10" db="EMBL/GenBank/DDBJ databases">
        <title>Dictyobacter vulcani sp. nov., within the class Ktedonobacteria, isolated from soil of volcanic Mt. Zao.</title>
        <authorList>
            <person name="Zheng Y."/>
            <person name="Wang C.M."/>
            <person name="Sakai Y."/>
            <person name="Abe K."/>
            <person name="Yokota A."/>
            <person name="Yabe S."/>
        </authorList>
    </citation>
    <scope>NUCLEOTIDE SEQUENCE [LARGE SCALE GENOMIC DNA]</scope>
    <source>
        <strain evidence="1 2">W12</strain>
    </source>
</reference>
<proteinExistence type="predicted"/>
<gene>
    <name evidence="1" type="ORF">KDW_40000</name>
</gene>
<comment type="caution">
    <text evidence="1">The sequence shown here is derived from an EMBL/GenBank/DDBJ whole genome shotgun (WGS) entry which is preliminary data.</text>
</comment>
<protein>
    <submittedName>
        <fullName evidence="1">Uncharacterized protein</fullName>
    </submittedName>
</protein>
<dbReference type="Proteomes" id="UP000326912">
    <property type="component" value="Unassembled WGS sequence"/>
</dbReference>
<sequence length="94" mass="11295">MTKEQLEDEQFADEYCLRKNKHDTMLPRWLADGFFYLSTFVRGHTSHPAWEKTIAHEPKYFSHAYERLDDLASWFFSGRCPWIDEEKGWAYKGV</sequence>
<organism evidence="1 2">
    <name type="scientific">Dictyobacter vulcani</name>
    <dbReference type="NCBI Taxonomy" id="2607529"/>
    <lineage>
        <taxon>Bacteria</taxon>
        <taxon>Bacillati</taxon>
        <taxon>Chloroflexota</taxon>
        <taxon>Ktedonobacteria</taxon>
        <taxon>Ktedonobacterales</taxon>
        <taxon>Dictyobacteraceae</taxon>
        <taxon>Dictyobacter</taxon>
    </lineage>
</organism>
<evidence type="ECO:0000313" key="1">
    <source>
        <dbReference type="EMBL" id="GER89838.1"/>
    </source>
</evidence>
<dbReference type="RefSeq" id="WP_151757669.1">
    <property type="nucleotide sequence ID" value="NZ_BKZW01000002.1"/>
</dbReference>
<dbReference type="EMBL" id="BKZW01000002">
    <property type="protein sequence ID" value="GER89838.1"/>
    <property type="molecule type" value="Genomic_DNA"/>
</dbReference>
<keyword evidence="2" id="KW-1185">Reference proteome</keyword>
<evidence type="ECO:0000313" key="2">
    <source>
        <dbReference type="Proteomes" id="UP000326912"/>
    </source>
</evidence>
<dbReference type="AlphaFoldDB" id="A0A5J4KJE2"/>